<reference evidence="2" key="1">
    <citation type="submission" date="2019-08" db="EMBL/GenBank/DDBJ databases">
        <title>The genome of the North American firefly Photinus pyralis.</title>
        <authorList>
            <consortium name="Photinus pyralis genome working group"/>
            <person name="Fallon T.R."/>
            <person name="Sander Lower S.E."/>
            <person name="Weng J.-K."/>
        </authorList>
    </citation>
    <scope>NUCLEOTIDE SEQUENCE</scope>
    <source>
        <strain evidence="2">TRF0915ILg1</strain>
        <tissue evidence="2">Whole body</tissue>
    </source>
</reference>
<comment type="caution">
    <text evidence="2">The sequence shown here is derived from an EMBL/GenBank/DDBJ whole genome shotgun (WGS) entry which is preliminary data.</text>
</comment>
<name>A0A8K0CMD8_IGNLU</name>
<dbReference type="Pfam" id="PF00078">
    <property type="entry name" value="RVT_1"/>
    <property type="match status" value="1"/>
</dbReference>
<dbReference type="EMBL" id="VTPC01058765">
    <property type="protein sequence ID" value="KAF2890078.1"/>
    <property type="molecule type" value="Genomic_DNA"/>
</dbReference>
<organism evidence="2 3">
    <name type="scientific">Ignelater luminosus</name>
    <name type="common">Cucubano</name>
    <name type="synonym">Pyrophorus luminosus</name>
    <dbReference type="NCBI Taxonomy" id="2038154"/>
    <lineage>
        <taxon>Eukaryota</taxon>
        <taxon>Metazoa</taxon>
        <taxon>Ecdysozoa</taxon>
        <taxon>Arthropoda</taxon>
        <taxon>Hexapoda</taxon>
        <taxon>Insecta</taxon>
        <taxon>Pterygota</taxon>
        <taxon>Neoptera</taxon>
        <taxon>Endopterygota</taxon>
        <taxon>Coleoptera</taxon>
        <taxon>Polyphaga</taxon>
        <taxon>Elateriformia</taxon>
        <taxon>Elateroidea</taxon>
        <taxon>Elateridae</taxon>
        <taxon>Agrypninae</taxon>
        <taxon>Pyrophorini</taxon>
        <taxon>Ignelater</taxon>
    </lineage>
</organism>
<dbReference type="PANTHER" id="PTHR47027:SF20">
    <property type="entry name" value="REVERSE TRANSCRIPTASE-LIKE PROTEIN WITH RNA-DIRECTED DNA POLYMERASE DOMAIN"/>
    <property type="match status" value="1"/>
</dbReference>
<dbReference type="InterPro" id="IPR000477">
    <property type="entry name" value="RT_dom"/>
</dbReference>
<keyword evidence="3" id="KW-1185">Reference proteome</keyword>
<evidence type="ECO:0000313" key="3">
    <source>
        <dbReference type="Proteomes" id="UP000801492"/>
    </source>
</evidence>
<evidence type="ECO:0000259" key="1">
    <source>
        <dbReference type="Pfam" id="PF00078"/>
    </source>
</evidence>
<evidence type="ECO:0000313" key="2">
    <source>
        <dbReference type="EMBL" id="KAF2890078.1"/>
    </source>
</evidence>
<sequence length="208" mass="23988">MGEYQAGFRKGRSTTEQLFTVRQILEKAWELKHPLFLPSYTTMKEIGIPDKLIRLTRISMEEARGIVKIQQHTSEDFEIKQGLKQGDGLTPFLLFNIALDKVVRSTNVDANETILNKERQIVRYANDLDLIARCKRAPRKGYEELKQKSTKIVLEINVSKTKVMEIKTRARLGQNCTIDNDNIEVVREFTYLGSNLNTNNDITQEIEL</sequence>
<protein>
    <recommendedName>
        <fullName evidence="1">Reverse transcriptase domain-containing protein</fullName>
    </recommendedName>
</protein>
<feature type="domain" description="Reverse transcriptase" evidence="1">
    <location>
        <begin position="3"/>
        <end position="195"/>
    </location>
</feature>
<accession>A0A8K0CMD8</accession>
<dbReference type="AlphaFoldDB" id="A0A8K0CMD8"/>
<gene>
    <name evidence="2" type="ORF">ILUMI_16096</name>
</gene>
<dbReference type="OrthoDB" id="6780578at2759"/>
<dbReference type="Proteomes" id="UP000801492">
    <property type="component" value="Unassembled WGS sequence"/>
</dbReference>
<proteinExistence type="predicted"/>
<dbReference type="PANTHER" id="PTHR47027">
    <property type="entry name" value="REVERSE TRANSCRIPTASE DOMAIN-CONTAINING PROTEIN"/>
    <property type="match status" value="1"/>
</dbReference>